<evidence type="ECO:0000313" key="2">
    <source>
        <dbReference type="Proteomes" id="UP000308271"/>
    </source>
</evidence>
<keyword evidence="2" id="KW-1185">Reference proteome</keyword>
<organism evidence="1 2">
    <name type="scientific">Chlorobaculum thiosulfatiphilum</name>
    <name type="common">Chlorobium limicola f.sp. thiosulfatophilum</name>
    <dbReference type="NCBI Taxonomy" id="115852"/>
    <lineage>
        <taxon>Bacteria</taxon>
        <taxon>Pseudomonadati</taxon>
        <taxon>Chlorobiota</taxon>
        <taxon>Chlorobiia</taxon>
        <taxon>Chlorobiales</taxon>
        <taxon>Chlorobiaceae</taxon>
        <taxon>Chlorobaculum</taxon>
    </lineage>
</organism>
<evidence type="ECO:0000313" key="1">
    <source>
        <dbReference type="EMBL" id="TNJ39178.1"/>
    </source>
</evidence>
<accession>A0A5C4S7R6</accession>
<dbReference type="AlphaFoldDB" id="A0A5C4S7R6"/>
<protein>
    <submittedName>
        <fullName evidence="1">Uncharacterized protein</fullName>
    </submittedName>
</protein>
<sequence length="103" mass="11669">MMETALRPLGTVMTLIEKLGHEVTYAYEDLVFINHNDFLLQFDAADPNALDLFFNTECDAKEADEVAGRMIPEGIQQGLLIRRKGTYTMTEAENNNLQITFNP</sequence>
<comment type="caution">
    <text evidence="1">The sequence shown here is derived from an EMBL/GenBank/DDBJ whole genome shotgun (WGS) entry which is preliminary data.</text>
</comment>
<dbReference type="OrthoDB" id="5432442at2"/>
<dbReference type="EMBL" id="VDCH01000008">
    <property type="protein sequence ID" value="TNJ39178.1"/>
    <property type="molecule type" value="Genomic_DNA"/>
</dbReference>
<proteinExistence type="predicted"/>
<name>A0A5C4S7R6_CHLTI</name>
<reference evidence="1 2" key="1">
    <citation type="submission" date="2019-05" db="EMBL/GenBank/DDBJ databases">
        <title>Draft Whole-Genome sequence of the green sulfur bacterium Chlorobaculum thiosulfatiphilum DSM 249.</title>
        <authorList>
            <person name="Meyer T.E."/>
            <person name="Kyndt J.A."/>
        </authorList>
    </citation>
    <scope>NUCLEOTIDE SEQUENCE [LARGE SCALE GENOMIC DNA]</scope>
    <source>
        <strain evidence="1 2">DSM 249</strain>
    </source>
</reference>
<gene>
    <name evidence="1" type="ORF">FGF66_05370</name>
</gene>
<dbReference type="Proteomes" id="UP000308271">
    <property type="component" value="Unassembled WGS sequence"/>
</dbReference>